<evidence type="ECO:0000313" key="1">
    <source>
        <dbReference type="EMBL" id="JAD96623.1"/>
    </source>
</evidence>
<name>A0A0A9EC61_ARUDO</name>
<protein>
    <submittedName>
        <fullName evidence="1">Uncharacterized protein</fullName>
    </submittedName>
</protein>
<dbReference type="EMBL" id="GBRH01201272">
    <property type="protein sequence ID" value="JAD96623.1"/>
    <property type="molecule type" value="Transcribed_RNA"/>
</dbReference>
<proteinExistence type="predicted"/>
<sequence>MVRCIWEKINILKNNAARKKVLKFSLVIMLCGKATEIQIS</sequence>
<dbReference type="AlphaFoldDB" id="A0A0A9EC61"/>
<reference evidence="1" key="1">
    <citation type="submission" date="2014-09" db="EMBL/GenBank/DDBJ databases">
        <authorList>
            <person name="Magalhaes I.L.F."/>
            <person name="Oliveira U."/>
            <person name="Santos F.R."/>
            <person name="Vidigal T.H.D.A."/>
            <person name="Brescovit A.D."/>
            <person name="Santos A.J."/>
        </authorList>
    </citation>
    <scope>NUCLEOTIDE SEQUENCE</scope>
    <source>
        <tissue evidence="1">Shoot tissue taken approximately 20 cm above the soil surface</tissue>
    </source>
</reference>
<organism evidence="1">
    <name type="scientific">Arundo donax</name>
    <name type="common">Giant reed</name>
    <name type="synonym">Donax arundinaceus</name>
    <dbReference type="NCBI Taxonomy" id="35708"/>
    <lineage>
        <taxon>Eukaryota</taxon>
        <taxon>Viridiplantae</taxon>
        <taxon>Streptophyta</taxon>
        <taxon>Embryophyta</taxon>
        <taxon>Tracheophyta</taxon>
        <taxon>Spermatophyta</taxon>
        <taxon>Magnoliopsida</taxon>
        <taxon>Liliopsida</taxon>
        <taxon>Poales</taxon>
        <taxon>Poaceae</taxon>
        <taxon>PACMAD clade</taxon>
        <taxon>Arundinoideae</taxon>
        <taxon>Arundineae</taxon>
        <taxon>Arundo</taxon>
    </lineage>
</organism>
<reference evidence="1" key="2">
    <citation type="journal article" date="2015" name="Data Brief">
        <title>Shoot transcriptome of the giant reed, Arundo donax.</title>
        <authorList>
            <person name="Barrero R.A."/>
            <person name="Guerrero F.D."/>
            <person name="Moolhuijzen P."/>
            <person name="Goolsby J.A."/>
            <person name="Tidwell J."/>
            <person name="Bellgard S.E."/>
            <person name="Bellgard M.I."/>
        </authorList>
    </citation>
    <scope>NUCLEOTIDE SEQUENCE</scope>
    <source>
        <tissue evidence="1">Shoot tissue taken approximately 20 cm above the soil surface</tissue>
    </source>
</reference>
<accession>A0A0A9EC61</accession>